<organism evidence="1 2">
    <name type="scientific">Brucella ovis (strain ATCC 25840 / 63/290 / NCTC 10512)</name>
    <dbReference type="NCBI Taxonomy" id="444178"/>
    <lineage>
        <taxon>Bacteria</taxon>
        <taxon>Pseudomonadati</taxon>
        <taxon>Pseudomonadota</taxon>
        <taxon>Alphaproteobacteria</taxon>
        <taxon>Hyphomicrobiales</taxon>
        <taxon>Brucellaceae</taxon>
        <taxon>Brucella/Ochrobactrum group</taxon>
        <taxon>Brucella</taxon>
    </lineage>
</organism>
<dbReference type="PANTHER" id="PTHR30502">
    <property type="entry name" value="2-KETO-3-DEOXY-L-RHAMNONATE ALDOLASE"/>
    <property type="match status" value="1"/>
</dbReference>
<evidence type="ECO:0000313" key="1">
    <source>
        <dbReference type="EMBL" id="ABQ60602.1"/>
    </source>
</evidence>
<gene>
    <name evidence="1" type="ordered locus">BOV_0835</name>
</gene>
<sequence length="304" mass="32956">MTTGMDDRRDAFEKKFALDAELRFKAEARRNKLLGLWVAERLGKKDAEAEAHAREVVAADFEEAGDEDVFRKVRADLDAAGVSTFDAVTLDMQHGGHDEASILRSLGLVLNAGKPPVVRIPVGRFDMASRALDFGAYAVIAPMINSVDDARRFAAAMKYPPVGERSWGVFRANADYGAPGSNDYLTTANHDTLAFAMIETRDAYDALDAILDVRGIDGVFVGPSDFSIAWSNGREANPHSDAIVEPISNIAHKAAAAGKIAGIYSPSPEFARRYISLGFRFLTISNDSGYIRLAAETLVKAVRG</sequence>
<dbReference type="KEGG" id="bov:BOV_0835"/>
<accession>A0A0H3AMQ2</accession>
<dbReference type="GO" id="GO:0016832">
    <property type="term" value="F:aldehyde-lyase activity"/>
    <property type="evidence" value="ECO:0007669"/>
    <property type="project" value="TreeGrafter"/>
</dbReference>
<dbReference type="GO" id="GO:0005737">
    <property type="term" value="C:cytoplasm"/>
    <property type="evidence" value="ECO:0007669"/>
    <property type="project" value="TreeGrafter"/>
</dbReference>
<dbReference type="Gene3D" id="3.20.20.60">
    <property type="entry name" value="Phosphoenolpyruvate-binding domains"/>
    <property type="match status" value="1"/>
</dbReference>
<dbReference type="AlphaFoldDB" id="A0A0H3AMQ2"/>
<name>A0A0H3AMQ2_BRUO2</name>
<dbReference type="HOGENOM" id="CLU_059964_1_0_5"/>
<reference evidence="2" key="1">
    <citation type="journal article" date="2009" name="PLoS ONE">
        <title>Genome degradation in Brucella ovis corresponds with narrowing of its host range and tissue tropism.</title>
        <authorList>
            <person name="Tsolis R.M."/>
            <person name="Seshadri R."/>
            <person name="Santos R.L."/>
            <person name="Sangari F.J."/>
            <person name="Lobo J.M."/>
            <person name="de Jong M.F."/>
            <person name="Ren Q."/>
            <person name="Myers G."/>
            <person name="Brinkac L.M."/>
            <person name="Nelson W.C."/>
            <person name="Deboy R.T."/>
            <person name="Angiuoli S."/>
            <person name="Khouri H."/>
            <person name="Dimitrov G."/>
            <person name="Robinson J.R."/>
            <person name="Mulligan S."/>
            <person name="Walker R.L."/>
            <person name="Elzer P.E."/>
            <person name="Hassan K.A."/>
            <person name="Paulsen I.T."/>
        </authorList>
    </citation>
    <scope>NUCLEOTIDE SEQUENCE [LARGE SCALE GENOMIC DNA]</scope>
    <source>
        <strain evidence="2">ATCC 25840 / 63/290 / NCTC 10512</strain>
    </source>
</reference>
<dbReference type="InterPro" id="IPR009945">
    <property type="entry name" value="ATPase_inh_sub_z"/>
</dbReference>
<dbReference type="EMBL" id="CP000708">
    <property type="protein sequence ID" value="ABQ60602.1"/>
    <property type="molecule type" value="Genomic_DNA"/>
</dbReference>
<dbReference type="InterPro" id="IPR050251">
    <property type="entry name" value="HpcH-HpaI_aldolase"/>
</dbReference>
<proteinExistence type="predicted"/>
<dbReference type="InterPro" id="IPR040442">
    <property type="entry name" value="Pyrv_kinase-like_dom_sf"/>
</dbReference>
<protein>
    <submittedName>
        <fullName evidence="1">HpcH/HpaI aldolase</fullName>
    </submittedName>
</protein>
<dbReference type="PhylomeDB" id="A0A0H3AMQ2"/>
<dbReference type="Proteomes" id="UP000006383">
    <property type="component" value="Chromosome I"/>
</dbReference>
<dbReference type="PANTHER" id="PTHR30502:SF0">
    <property type="entry name" value="PHOSPHOENOLPYRUVATE CARBOXYLASE FAMILY PROTEIN"/>
    <property type="match status" value="1"/>
</dbReference>
<dbReference type="Pfam" id="PF07345">
    <property type="entry name" value="ATPaseInh_sub_z"/>
    <property type="match status" value="1"/>
</dbReference>
<dbReference type="SUPFAM" id="SSF51621">
    <property type="entry name" value="Phosphoenolpyruvate/pyruvate domain"/>
    <property type="match status" value="1"/>
</dbReference>
<dbReference type="GO" id="GO:0046872">
    <property type="term" value="F:metal ion binding"/>
    <property type="evidence" value="ECO:0007669"/>
    <property type="project" value="UniProtKB-KW"/>
</dbReference>
<keyword evidence="2" id="KW-1185">Reference proteome</keyword>
<evidence type="ECO:0000313" key="2">
    <source>
        <dbReference type="Proteomes" id="UP000006383"/>
    </source>
</evidence>
<dbReference type="InterPro" id="IPR015813">
    <property type="entry name" value="Pyrv/PenolPyrv_kinase-like_dom"/>
</dbReference>